<evidence type="ECO:0000256" key="1">
    <source>
        <dbReference type="ARBA" id="ARBA00022806"/>
    </source>
</evidence>
<accession>A0A9P7BUG8</accession>
<evidence type="ECO:0000259" key="4">
    <source>
        <dbReference type="PROSITE" id="PS51194"/>
    </source>
</evidence>
<dbReference type="InterPro" id="IPR027417">
    <property type="entry name" value="P-loop_NTPase"/>
</dbReference>
<evidence type="ECO:0008006" key="7">
    <source>
        <dbReference type="Google" id="ProtNLM"/>
    </source>
</evidence>
<dbReference type="GO" id="GO:0070125">
    <property type="term" value="P:mitochondrial translational elongation"/>
    <property type="evidence" value="ECO:0007669"/>
    <property type="project" value="TreeGrafter"/>
</dbReference>
<evidence type="ECO:0000259" key="3">
    <source>
        <dbReference type="PROSITE" id="PS51192"/>
    </source>
</evidence>
<keyword evidence="1" id="KW-0067">ATP-binding</keyword>
<dbReference type="PROSITE" id="PS51194">
    <property type="entry name" value="HELICASE_CTER"/>
    <property type="match status" value="1"/>
</dbReference>
<dbReference type="Gene3D" id="3.40.50.300">
    <property type="entry name" value="P-loop containing nucleotide triphosphate hydrolases"/>
    <property type="match status" value="2"/>
</dbReference>
<dbReference type="Pfam" id="PF00271">
    <property type="entry name" value="Helicase_C"/>
    <property type="match status" value="1"/>
</dbReference>
<feature type="region of interest" description="Disordered" evidence="2">
    <location>
        <begin position="600"/>
        <end position="621"/>
    </location>
</feature>
<keyword evidence="6" id="KW-1185">Reference proteome</keyword>
<dbReference type="GO" id="GO:0032042">
    <property type="term" value="P:mitochondrial DNA metabolic process"/>
    <property type="evidence" value="ECO:0007669"/>
    <property type="project" value="TreeGrafter"/>
</dbReference>
<proteinExistence type="predicted"/>
<dbReference type="GO" id="GO:0061749">
    <property type="term" value="F:forked DNA-dependent helicase activity"/>
    <property type="evidence" value="ECO:0007669"/>
    <property type="project" value="TreeGrafter"/>
</dbReference>
<sequence length="621" mass="70572">MLFSKSHVFVKRTAISRVIRNYSSLRTYQKECIETSLKELKAGCYKQVVSLPVGSGKTVIMSNLIPCIPCPTPKATKVLLLAHRQELLNQAYNQIKRYNPNLIVEIDQGKRVADYDNADVIIASVPTLGRNNSKRIENLDPTLFKAILIDEAHHAVADSYLNILNYFNNPQLLVWGCSATVKRHDGLSLSDVFDKITFHIDFLDLIERGYLSPMKVTTVKTSVDLSHVRHSGADFALTQLSQAVNTSVRNEVIVSSWRKYAAETGRQSTLAFAVDIQHTQDLCNAFRQQGIKADFITSKTPDLTRHQILEDFKNRKIPVLINCAILTEGTDIPSIDCILMARPTRSATLFQQMFGRGLRLHQEKQDCLIIDFVDNFKRSGTAGLVTIPTLLGLSMDESLRDENILALEKRVEKEKETNEEQENEEDDDSLVKLRITEYDSLQELTTDLSTRVEIKDASKNSWVHIGDDKCVLHVLSKGYLILERSHEGIWKGYFKYEHNNFYAKPHTIPLQSDHLVDAIRAADTWVQKKFSSGYIFRQLARTAPFRKTPMSEAQRLAIEKHKLDAPQTLSKGQAMDLLTKLKFGQLGLWKKEYMAHVKAQKEEQRRQNAAELKRKGKGMAL</sequence>
<dbReference type="Pfam" id="PF04851">
    <property type="entry name" value="ResIII"/>
    <property type="match status" value="1"/>
</dbReference>
<dbReference type="GO" id="GO:0005759">
    <property type="term" value="C:mitochondrial matrix"/>
    <property type="evidence" value="ECO:0007669"/>
    <property type="project" value="TreeGrafter"/>
</dbReference>
<protein>
    <recommendedName>
        <fullName evidence="7">P-loop containing nucleoside triphosphate hydrolase protein</fullName>
    </recommendedName>
</protein>
<dbReference type="SMART" id="SM00490">
    <property type="entry name" value="HELICc"/>
    <property type="match status" value="1"/>
</dbReference>
<dbReference type="EMBL" id="JAANQT010000374">
    <property type="protein sequence ID" value="KAG1311575.1"/>
    <property type="molecule type" value="Genomic_DNA"/>
</dbReference>
<name>A0A9P7BUG8_RHIOR</name>
<dbReference type="GO" id="GO:0016787">
    <property type="term" value="F:hydrolase activity"/>
    <property type="evidence" value="ECO:0007669"/>
    <property type="project" value="InterPro"/>
</dbReference>
<dbReference type="PANTHER" id="PTHR47396:SF1">
    <property type="entry name" value="ATP-DEPENDENT HELICASE IRC3-RELATED"/>
    <property type="match status" value="1"/>
</dbReference>
<dbReference type="GO" id="GO:0005524">
    <property type="term" value="F:ATP binding"/>
    <property type="evidence" value="ECO:0007669"/>
    <property type="project" value="InterPro"/>
</dbReference>
<organism evidence="5 6">
    <name type="scientific">Rhizopus oryzae</name>
    <name type="common">Mucormycosis agent</name>
    <name type="synonym">Rhizopus arrhizus var. delemar</name>
    <dbReference type="NCBI Taxonomy" id="64495"/>
    <lineage>
        <taxon>Eukaryota</taxon>
        <taxon>Fungi</taxon>
        <taxon>Fungi incertae sedis</taxon>
        <taxon>Mucoromycota</taxon>
        <taxon>Mucoromycotina</taxon>
        <taxon>Mucoromycetes</taxon>
        <taxon>Mucorales</taxon>
        <taxon>Mucorineae</taxon>
        <taxon>Rhizopodaceae</taxon>
        <taxon>Rhizopus</taxon>
    </lineage>
</organism>
<feature type="compositionally biased region" description="Basic and acidic residues" evidence="2">
    <location>
        <begin position="600"/>
        <end position="613"/>
    </location>
</feature>
<dbReference type="GO" id="GO:0036121">
    <property type="term" value="F:double-stranded DNA helicase activity"/>
    <property type="evidence" value="ECO:0007669"/>
    <property type="project" value="TreeGrafter"/>
</dbReference>
<keyword evidence="1" id="KW-0347">Helicase</keyword>
<keyword evidence="1" id="KW-0547">Nucleotide-binding</keyword>
<feature type="domain" description="Helicase C-terminal" evidence="4">
    <location>
        <begin position="256"/>
        <end position="426"/>
    </location>
</feature>
<dbReference type="SUPFAM" id="SSF52540">
    <property type="entry name" value="P-loop containing nucleoside triphosphate hydrolases"/>
    <property type="match status" value="1"/>
</dbReference>
<evidence type="ECO:0000313" key="5">
    <source>
        <dbReference type="EMBL" id="KAG1311575.1"/>
    </source>
</evidence>
<dbReference type="AlphaFoldDB" id="A0A9P7BUG8"/>
<comment type="caution">
    <text evidence="5">The sequence shown here is derived from an EMBL/GenBank/DDBJ whole genome shotgun (WGS) entry which is preliminary data.</text>
</comment>
<evidence type="ECO:0000313" key="6">
    <source>
        <dbReference type="Proteomes" id="UP000716291"/>
    </source>
</evidence>
<dbReference type="GO" id="GO:0000403">
    <property type="term" value="F:Y-form DNA binding"/>
    <property type="evidence" value="ECO:0007669"/>
    <property type="project" value="TreeGrafter"/>
</dbReference>
<dbReference type="InterPro" id="IPR001650">
    <property type="entry name" value="Helicase_C-like"/>
</dbReference>
<dbReference type="InterPro" id="IPR006935">
    <property type="entry name" value="Helicase/UvrB_N"/>
</dbReference>
<gene>
    <name evidence="5" type="ORF">G6F64_003705</name>
</gene>
<reference evidence="5" key="1">
    <citation type="journal article" date="2020" name="Microb. Genom.">
        <title>Genetic diversity of clinical and environmental Mucorales isolates obtained from an investigation of mucormycosis cases among solid organ transplant recipients.</title>
        <authorList>
            <person name="Nguyen M.H."/>
            <person name="Kaul D."/>
            <person name="Muto C."/>
            <person name="Cheng S.J."/>
            <person name="Richter R.A."/>
            <person name="Bruno V.M."/>
            <person name="Liu G."/>
            <person name="Beyhan S."/>
            <person name="Sundermann A.J."/>
            <person name="Mounaud S."/>
            <person name="Pasculle A.W."/>
            <person name="Nierman W.C."/>
            <person name="Driscoll E."/>
            <person name="Cumbie R."/>
            <person name="Clancy C.J."/>
            <person name="Dupont C.L."/>
        </authorList>
    </citation>
    <scope>NUCLEOTIDE SEQUENCE</scope>
    <source>
        <strain evidence="5">GL11</strain>
    </source>
</reference>
<dbReference type="InterPro" id="IPR050742">
    <property type="entry name" value="Helicase_Restrict-Modif_Enz"/>
</dbReference>
<evidence type="ECO:0000256" key="2">
    <source>
        <dbReference type="SAM" id="MobiDB-lite"/>
    </source>
</evidence>
<dbReference type="SMART" id="SM00487">
    <property type="entry name" value="DEXDc"/>
    <property type="match status" value="1"/>
</dbReference>
<feature type="domain" description="Helicase ATP-binding" evidence="3">
    <location>
        <begin position="38"/>
        <end position="199"/>
    </location>
</feature>
<dbReference type="PANTHER" id="PTHR47396">
    <property type="entry name" value="TYPE I RESTRICTION ENZYME ECOKI R PROTEIN"/>
    <property type="match status" value="1"/>
</dbReference>
<dbReference type="CDD" id="cd18799">
    <property type="entry name" value="SF2_C_EcoAI-like"/>
    <property type="match status" value="1"/>
</dbReference>
<keyword evidence="1" id="KW-0378">Hydrolase</keyword>
<dbReference type="InterPro" id="IPR014001">
    <property type="entry name" value="Helicase_ATP-bd"/>
</dbReference>
<dbReference type="PROSITE" id="PS51192">
    <property type="entry name" value="HELICASE_ATP_BIND_1"/>
    <property type="match status" value="1"/>
</dbReference>
<dbReference type="Proteomes" id="UP000716291">
    <property type="component" value="Unassembled WGS sequence"/>
</dbReference>